<sequence>MHSPMHSLKRKVATAALVAGALFGGLAVPGTAYAANKYVQLKVCSGSTETVKFYFVGENQYGDWGGSRFWEIAPKGCTVAEGYWWIAGQSVEFHHRKPSTGWRWEPRLISANDTSNGATYQLYIG</sequence>
<dbReference type="RefSeq" id="WP_244313891.1">
    <property type="nucleotide sequence ID" value="NZ_KQ948493.1"/>
</dbReference>
<feature type="chain" id="PRO_5013213520" description="Streptomyces killer toxin-like beta/gamma crystallin domain-containing protein" evidence="1">
    <location>
        <begin position="35"/>
        <end position="125"/>
    </location>
</feature>
<comment type="caution">
    <text evidence="2">The sequence shown here is derived from an EMBL/GenBank/DDBJ whole genome shotgun (WGS) entry which is preliminary data.</text>
</comment>
<dbReference type="AlphaFoldDB" id="A0A250VWE3"/>
<proteinExistence type="predicted"/>
<evidence type="ECO:0000256" key="1">
    <source>
        <dbReference type="SAM" id="SignalP"/>
    </source>
</evidence>
<dbReference type="Proteomes" id="UP000217446">
    <property type="component" value="Unassembled WGS sequence"/>
</dbReference>
<protein>
    <recommendedName>
        <fullName evidence="4">Streptomyces killer toxin-like beta/gamma crystallin domain-containing protein</fullName>
    </recommendedName>
</protein>
<feature type="signal peptide" evidence="1">
    <location>
        <begin position="1"/>
        <end position="34"/>
    </location>
</feature>
<reference evidence="3" key="1">
    <citation type="submission" date="2017-05" db="EMBL/GenBank/DDBJ databases">
        <title>Streptomyces olivochromogenes NBRC 3561 whole genome shotgun sequence.</title>
        <authorList>
            <person name="Dohra H."/>
            <person name="Kodani S."/>
        </authorList>
    </citation>
    <scope>NUCLEOTIDE SEQUENCE [LARGE SCALE GENOMIC DNA]</scope>
    <source>
        <strain evidence="3">NBRC 3561</strain>
    </source>
</reference>
<keyword evidence="3" id="KW-1185">Reference proteome</keyword>
<name>A0A250VWE3_STROL</name>
<keyword evidence="1" id="KW-0732">Signal</keyword>
<gene>
    <name evidence="2" type="ORF">SO3561_09989</name>
</gene>
<dbReference type="EMBL" id="BDQI01000052">
    <property type="protein sequence ID" value="GAX58416.1"/>
    <property type="molecule type" value="Genomic_DNA"/>
</dbReference>
<evidence type="ECO:0000313" key="2">
    <source>
        <dbReference type="EMBL" id="GAX58416.1"/>
    </source>
</evidence>
<evidence type="ECO:0008006" key="4">
    <source>
        <dbReference type="Google" id="ProtNLM"/>
    </source>
</evidence>
<accession>A0A250VWE3</accession>
<evidence type="ECO:0000313" key="3">
    <source>
        <dbReference type="Proteomes" id="UP000217446"/>
    </source>
</evidence>
<organism evidence="2 3">
    <name type="scientific">Streptomyces olivochromogenes</name>
    <dbReference type="NCBI Taxonomy" id="1963"/>
    <lineage>
        <taxon>Bacteria</taxon>
        <taxon>Bacillati</taxon>
        <taxon>Actinomycetota</taxon>
        <taxon>Actinomycetes</taxon>
        <taxon>Kitasatosporales</taxon>
        <taxon>Streptomycetaceae</taxon>
        <taxon>Streptomyces</taxon>
    </lineage>
</organism>